<evidence type="ECO:0000256" key="4">
    <source>
        <dbReference type="PIRSR" id="PIRSR617453-50"/>
    </source>
</evidence>
<dbReference type="InterPro" id="IPR003016">
    <property type="entry name" value="2-oxoA_DH_lipoyl-BS"/>
</dbReference>
<dbReference type="Proteomes" id="UP001497497">
    <property type="component" value="Unassembled WGS sequence"/>
</dbReference>
<name>A0AAV2HFD9_LYMST</name>
<dbReference type="Pfam" id="PF01597">
    <property type="entry name" value="GCV_H"/>
    <property type="match status" value="1"/>
</dbReference>
<keyword evidence="3 5" id="KW-0809">Transit peptide</keyword>
<dbReference type="GO" id="GO:0005960">
    <property type="term" value="C:glycine cleavage complex"/>
    <property type="evidence" value="ECO:0007669"/>
    <property type="project" value="UniProtKB-UniRule"/>
</dbReference>
<evidence type="ECO:0000313" key="7">
    <source>
        <dbReference type="EMBL" id="CAL1532348.1"/>
    </source>
</evidence>
<comment type="function">
    <text evidence="5">The H protein shuttles the methylamine group of glycine from the P protein to the T protein.</text>
</comment>
<comment type="subcellular location">
    <subcellularLocation>
        <location evidence="5">Mitochondrion</location>
    </subcellularLocation>
</comment>
<dbReference type="GO" id="GO:0019464">
    <property type="term" value="P:glycine decarboxylation via glycine cleavage system"/>
    <property type="evidence" value="ECO:0007669"/>
    <property type="project" value="UniProtKB-UniRule"/>
</dbReference>
<dbReference type="Gene3D" id="2.40.50.100">
    <property type="match status" value="1"/>
</dbReference>
<evidence type="ECO:0000256" key="5">
    <source>
        <dbReference type="RuleBase" id="RU364055"/>
    </source>
</evidence>
<comment type="caution">
    <text evidence="7">The sequence shown here is derived from an EMBL/GenBank/DDBJ whole genome shotgun (WGS) entry which is preliminary data.</text>
</comment>
<dbReference type="AlphaFoldDB" id="A0AAV2HFD9"/>
<dbReference type="InterPro" id="IPR033753">
    <property type="entry name" value="GCV_H/Fam206"/>
</dbReference>
<accession>A0AAV2HFD9</accession>
<dbReference type="NCBIfam" id="NF002270">
    <property type="entry name" value="PRK01202.1"/>
    <property type="match status" value="1"/>
</dbReference>
<dbReference type="CDD" id="cd06848">
    <property type="entry name" value="GCS_H"/>
    <property type="match status" value="1"/>
</dbReference>
<dbReference type="InterPro" id="IPR002930">
    <property type="entry name" value="GCV_H"/>
</dbReference>
<evidence type="ECO:0000256" key="2">
    <source>
        <dbReference type="ARBA" id="ARBA00022823"/>
    </source>
</evidence>
<sequence length="166" mass="17938">MAASVVRKLVVGVSSKIKLSTRSTVSVTAQIRSISFSRCLLDRLYTDKHEWVTIEKGKGTVGISEYAQEQLGEIVFVELPEVGAKLEPHDVAGCLESVKAASEVYSPVGGTVTEVNKRLSGEPKLVNSAPLTDGWLYKLDLGPNTKSEDLLDEKAYKALIGSLDTN</sequence>
<feature type="modified residue" description="N6-lipoyllysine" evidence="4">
    <location>
        <position position="99"/>
    </location>
</feature>
<dbReference type="GO" id="GO:0009249">
    <property type="term" value="P:protein lipoylation"/>
    <property type="evidence" value="ECO:0007669"/>
    <property type="project" value="TreeGrafter"/>
</dbReference>
<feature type="domain" description="Lipoyl-binding" evidence="6">
    <location>
        <begin position="58"/>
        <end position="140"/>
    </location>
</feature>
<protein>
    <recommendedName>
        <fullName evidence="5">Glycine cleavage system H protein</fullName>
    </recommendedName>
</protein>
<dbReference type="NCBIfam" id="TIGR00527">
    <property type="entry name" value="gcvH"/>
    <property type="match status" value="1"/>
</dbReference>
<dbReference type="PROSITE" id="PS50968">
    <property type="entry name" value="BIOTINYL_LIPOYL"/>
    <property type="match status" value="1"/>
</dbReference>
<dbReference type="PANTHER" id="PTHR11715">
    <property type="entry name" value="GLYCINE CLEAVAGE SYSTEM H PROTEIN"/>
    <property type="match status" value="1"/>
</dbReference>
<keyword evidence="5" id="KW-0496">Mitochondrion</keyword>
<reference evidence="7 8" key="1">
    <citation type="submission" date="2024-04" db="EMBL/GenBank/DDBJ databases">
        <authorList>
            <consortium name="Genoscope - CEA"/>
            <person name="William W."/>
        </authorList>
    </citation>
    <scope>NUCLEOTIDE SEQUENCE [LARGE SCALE GENOMIC DNA]</scope>
</reference>
<organism evidence="7 8">
    <name type="scientific">Lymnaea stagnalis</name>
    <name type="common">Great pond snail</name>
    <name type="synonym">Helix stagnalis</name>
    <dbReference type="NCBI Taxonomy" id="6523"/>
    <lineage>
        <taxon>Eukaryota</taxon>
        <taxon>Metazoa</taxon>
        <taxon>Spiralia</taxon>
        <taxon>Lophotrochozoa</taxon>
        <taxon>Mollusca</taxon>
        <taxon>Gastropoda</taxon>
        <taxon>Heterobranchia</taxon>
        <taxon>Euthyneura</taxon>
        <taxon>Panpulmonata</taxon>
        <taxon>Hygrophila</taxon>
        <taxon>Lymnaeoidea</taxon>
        <taxon>Lymnaeidae</taxon>
        <taxon>Lymnaea</taxon>
    </lineage>
</organism>
<dbReference type="InterPro" id="IPR017453">
    <property type="entry name" value="GCV_H_sub"/>
</dbReference>
<dbReference type="EMBL" id="CAXITT010000114">
    <property type="protein sequence ID" value="CAL1532348.1"/>
    <property type="molecule type" value="Genomic_DNA"/>
</dbReference>
<dbReference type="SUPFAM" id="SSF51230">
    <property type="entry name" value="Single hybrid motif"/>
    <property type="match status" value="1"/>
</dbReference>
<dbReference type="PROSITE" id="PS00189">
    <property type="entry name" value="LIPOYL"/>
    <property type="match status" value="1"/>
</dbReference>
<comment type="subunit">
    <text evidence="5">The glycine cleavage system is composed of four proteins: P, T, L and H.</text>
</comment>
<dbReference type="GO" id="GO:0005739">
    <property type="term" value="C:mitochondrion"/>
    <property type="evidence" value="ECO:0007669"/>
    <property type="project" value="UniProtKB-SubCell"/>
</dbReference>
<gene>
    <name evidence="7" type="ORF">GSLYS_00006427001</name>
</gene>
<evidence type="ECO:0000259" key="6">
    <source>
        <dbReference type="PROSITE" id="PS50968"/>
    </source>
</evidence>
<dbReference type="InterPro" id="IPR011053">
    <property type="entry name" value="Single_hybrid_motif"/>
</dbReference>
<dbReference type="InterPro" id="IPR000089">
    <property type="entry name" value="Biotin_lipoyl"/>
</dbReference>
<dbReference type="PANTHER" id="PTHR11715:SF3">
    <property type="entry name" value="GLYCINE CLEAVAGE SYSTEM H PROTEIN-RELATED"/>
    <property type="match status" value="1"/>
</dbReference>
<comment type="similarity">
    <text evidence="1 5">Belongs to the GcvH family.</text>
</comment>
<comment type="cofactor">
    <cofactor evidence="5">
        <name>(R)-lipoate</name>
        <dbReference type="ChEBI" id="CHEBI:83088"/>
    </cofactor>
    <text evidence="5">Binds 1 lipoyl cofactor covalently.</text>
</comment>
<dbReference type="HAMAP" id="MF_00272">
    <property type="entry name" value="GcvH"/>
    <property type="match status" value="1"/>
</dbReference>
<proteinExistence type="inferred from homology"/>
<evidence type="ECO:0000256" key="3">
    <source>
        <dbReference type="ARBA" id="ARBA00022946"/>
    </source>
</evidence>
<evidence type="ECO:0000313" key="8">
    <source>
        <dbReference type="Proteomes" id="UP001497497"/>
    </source>
</evidence>
<keyword evidence="2 4" id="KW-0450">Lipoyl</keyword>
<keyword evidence="8" id="KW-1185">Reference proteome</keyword>
<evidence type="ECO:0000256" key="1">
    <source>
        <dbReference type="ARBA" id="ARBA00009249"/>
    </source>
</evidence>